<protein>
    <recommendedName>
        <fullName evidence="6">Major facilitator superfamily (MFS) profile domain-containing protein</fullName>
    </recommendedName>
</protein>
<evidence type="ECO:0000256" key="2">
    <source>
        <dbReference type="ARBA" id="ARBA00022692"/>
    </source>
</evidence>
<feature type="transmembrane region" description="Helical" evidence="5">
    <location>
        <begin position="41"/>
        <end position="59"/>
    </location>
</feature>
<dbReference type="Gene3D" id="1.20.1250.20">
    <property type="entry name" value="MFS general substrate transporter like domains"/>
    <property type="match status" value="1"/>
</dbReference>
<dbReference type="Proteomes" id="UP000186922">
    <property type="component" value="Unassembled WGS sequence"/>
</dbReference>
<keyword evidence="4 5" id="KW-0472">Membrane</keyword>
<dbReference type="Pfam" id="PF07690">
    <property type="entry name" value="MFS_1"/>
    <property type="match status" value="1"/>
</dbReference>
<feature type="transmembrane region" description="Helical" evidence="5">
    <location>
        <begin position="127"/>
        <end position="145"/>
    </location>
</feature>
<dbReference type="STRING" id="947166.A0A1D1UZX7"/>
<evidence type="ECO:0000256" key="3">
    <source>
        <dbReference type="ARBA" id="ARBA00022989"/>
    </source>
</evidence>
<dbReference type="SUPFAM" id="SSF103473">
    <property type="entry name" value="MFS general substrate transporter"/>
    <property type="match status" value="1"/>
</dbReference>
<dbReference type="OrthoDB" id="5296287at2759"/>
<evidence type="ECO:0000256" key="1">
    <source>
        <dbReference type="ARBA" id="ARBA00004141"/>
    </source>
</evidence>
<accession>A0A1D1UZX7</accession>
<dbReference type="EMBL" id="BDGG01000002">
    <property type="protein sequence ID" value="GAU93955.1"/>
    <property type="molecule type" value="Genomic_DNA"/>
</dbReference>
<dbReference type="InterPro" id="IPR020846">
    <property type="entry name" value="MFS_dom"/>
</dbReference>
<dbReference type="PROSITE" id="PS50850">
    <property type="entry name" value="MFS"/>
    <property type="match status" value="1"/>
</dbReference>
<comment type="caution">
    <text evidence="7">The sequence shown here is derived from an EMBL/GenBank/DDBJ whole genome shotgun (WGS) entry which is preliminary data.</text>
</comment>
<dbReference type="GO" id="GO:0016020">
    <property type="term" value="C:membrane"/>
    <property type="evidence" value="ECO:0007669"/>
    <property type="project" value="UniProtKB-SubCell"/>
</dbReference>
<dbReference type="AlphaFoldDB" id="A0A1D1UZX7"/>
<dbReference type="PANTHER" id="PTHR24064">
    <property type="entry name" value="SOLUTE CARRIER FAMILY 22 MEMBER"/>
    <property type="match status" value="1"/>
</dbReference>
<name>A0A1D1UZX7_RAMVA</name>
<dbReference type="InterPro" id="IPR005829">
    <property type="entry name" value="Sugar_transporter_CS"/>
</dbReference>
<organism evidence="7 8">
    <name type="scientific">Ramazzottius varieornatus</name>
    <name type="common">Water bear</name>
    <name type="synonym">Tardigrade</name>
    <dbReference type="NCBI Taxonomy" id="947166"/>
    <lineage>
        <taxon>Eukaryota</taxon>
        <taxon>Metazoa</taxon>
        <taxon>Ecdysozoa</taxon>
        <taxon>Tardigrada</taxon>
        <taxon>Eutardigrada</taxon>
        <taxon>Parachela</taxon>
        <taxon>Hypsibioidea</taxon>
        <taxon>Ramazzottiidae</taxon>
        <taxon>Ramazzottius</taxon>
    </lineage>
</organism>
<keyword evidence="3 5" id="KW-1133">Transmembrane helix</keyword>
<reference evidence="7 8" key="1">
    <citation type="journal article" date="2016" name="Nat. Commun.">
        <title>Extremotolerant tardigrade genome and improved radiotolerance of human cultured cells by tardigrade-unique protein.</title>
        <authorList>
            <person name="Hashimoto T."/>
            <person name="Horikawa D.D."/>
            <person name="Saito Y."/>
            <person name="Kuwahara H."/>
            <person name="Kozuka-Hata H."/>
            <person name="Shin-I T."/>
            <person name="Minakuchi Y."/>
            <person name="Ohishi K."/>
            <person name="Motoyama A."/>
            <person name="Aizu T."/>
            <person name="Enomoto A."/>
            <person name="Kondo K."/>
            <person name="Tanaka S."/>
            <person name="Hara Y."/>
            <person name="Koshikawa S."/>
            <person name="Sagara H."/>
            <person name="Miura T."/>
            <person name="Yokobori S."/>
            <person name="Miyagawa K."/>
            <person name="Suzuki Y."/>
            <person name="Kubo T."/>
            <person name="Oyama M."/>
            <person name="Kohara Y."/>
            <person name="Fujiyama A."/>
            <person name="Arakawa K."/>
            <person name="Katayama T."/>
            <person name="Toyoda A."/>
            <person name="Kunieda T."/>
        </authorList>
    </citation>
    <scope>NUCLEOTIDE SEQUENCE [LARGE SCALE GENOMIC DNA]</scope>
    <source>
        <strain evidence="7 8">YOKOZUNA-1</strain>
    </source>
</reference>
<proteinExistence type="predicted"/>
<feature type="domain" description="Major facilitator superfamily (MFS) profile" evidence="6">
    <location>
        <begin position="1"/>
        <end position="224"/>
    </location>
</feature>
<gene>
    <name evidence="7" type="primary">RvY_05807</name>
    <name evidence="7" type="synonym">RvY_05807.2</name>
    <name evidence="7" type="ORF">RvY_05807-2</name>
</gene>
<evidence type="ECO:0000313" key="7">
    <source>
        <dbReference type="EMBL" id="GAU93955.1"/>
    </source>
</evidence>
<dbReference type="GO" id="GO:0022857">
    <property type="term" value="F:transmembrane transporter activity"/>
    <property type="evidence" value="ECO:0007669"/>
    <property type="project" value="InterPro"/>
</dbReference>
<dbReference type="InterPro" id="IPR036259">
    <property type="entry name" value="MFS_trans_sf"/>
</dbReference>
<dbReference type="PROSITE" id="PS00216">
    <property type="entry name" value="SUGAR_TRANSPORT_1"/>
    <property type="match status" value="1"/>
</dbReference>
<comment type="subcellular location">
    <subcellularLocation>
        <location evidence="1">Membrane</location>
        <topology evidence="1">Multi-pass membrane protein</topology>
    </subcellularLocation>
</comment>
<evidence type="ECO:0000256" key="5">
    <source>
        <dbReference type="SAM" id="Phobius"/>
    </source>
</evidence>
<feature type="transmembrane region" description="Helical" evidence="5">
    <location>
        <begin position="66"/>
        <end position="87"/>
    </location>
</feature>
<sequence>MDLICDRSSLVSLASVLYFLGQVVATPLAGWAADKYGRRPTLLISYGVYAVLETALVFSRDYISFVLLRFLVGVARQAMNSAFFVLMMEWIPPSRRGTWGAIAEVQYTTGVLLITLIAFLVQNWTHIQAFIAALSVVAIPLYWFAPESLTWLCLKHRLDEVISTCQFVARFNGISLPAETLSQIRTFSQKHSAHSQEDQRMYTFADCFRSPNVRKTTLLCLTCW</sequence>
<keyword evidence="8" id="KW-1185">Reference proteome</keyword>
<dbReference type="InterPro" id="IPR011701">
    <property type="entry name" value="MFS"/>
</dbReference>
<feature type="transmembrane region" description="Helical" evidence="5">
    <location>
        <begin position="99"/>
        <end position="120"/>
    </location>
</feature>
<evidence type="ECO:0000259" key="6">
    <source>
        <dbReference type="PROSITE" id="PS50850"/>
    </source>
</evidence>
<keyword evidence="2 5" id="KW-0812">Transmembrane</keyword>
<evidence type="ECO:0000313" key="8">
    <source>
        <dbReference type="Proteomes" id="UP000186922"/>
    </source>
</evidence>
<evidence type="ECO:0000256" key="4">
    <source>
        <dbReference type="ARBA" id="ARBA00023136"/>
    </source>
</evidence>